<sequence>MNIGFIVIAYTLIFSTEFLILKRRYLQKEIFFTSILILIGLLLSLILNFKKNVPNPHILIEKLFDKLFSLFM</sequence>
<evidence type="ECO:0000256" key="1">
    <source>
        <dbReference type="SAM" id="Phobius"/>
    </source>
</evidence>
<keyword evidence="1" id="KW-0472">Membrane</keyword>
<gene>
    <name evidence="2" type="ORF">CaldiYA01_24360</name>
</gene>
<organism evidence="2 3">
    <name type="scientific">Caldicellulosiruptor diazotrophicus</name>
    <dbReference type="NCBI Taxonomy" id="2806205"/>
    <lineage>
        <taxon>Bacteria</taxon>
        <taxon>Bacillati</taxon>
        <taxon>Bacillota</taxon>
        <taxon>Bacillota incertae sedis</taxon>
        <taxon>Caldicellulosiruptorales</taxon>
        <taxon>Caldicellulosiruptoraceae</taxon>
        <taxon>Caldicellulosiruptor</taxon>
    </lineage>
</organism>
<dbReference type="EMBL" id="AP024480">
    <property type="protein sequence ID" value="BCS82476.1"/>
    <property type="molecule type" value="Genomic_DNA"/>
</dbReference>
<name>A0ABN6EAA1_9FIRM</name>
<evidence type="ECO:0000313" key="3">
    <source>
        <dbReference type="Proteomes" id="UP000663623"/>
    </source>
</evidence>
<feature type="transmembrane region" description="Helical" evidence="1">
    <location>
        <begin position="6"/>
        <end position="21"/>
    </location>
</feature>
<protein>
    <submittedName>
        <fullName evidence="2">Uncharacterized protein</fullName>
    </submittedName>
</protein>
<feature type="transmembrane region" description="Helical" evidence="1">
    <location>
        <begin position="30"/>
        <end position="49"/>
    </location>
</feature>
<evidence type="ECO:0000313" key="2">
    <source>
        <dbReference type="EMBL" id="BCS82476.1"/>
    </source>
</evidence>
<reference evidence="2 3" key="1">
    <citation type="submission" date="2021-02" db="EMBL/GenBank/DDBJ databases">
        <title>Nitrogen-fixing ability and nitrogen fixation related genes of thermophilic fermentative bacteria in the genus Caldicellulosiruptor.</title>
        <authorList>
            <person name="Chen Y."/>
            <person name="Nishihara A."/>
            <person name="Haruta S."/>
        </authorList>
    </citation>
    <scope>NUCLEOTIDE SEQUENCE [LARGE SCALE GENOMIC DNA]</scope>
    <source>
        <strain evidence="2 3">YA01</strain>
    </source>
</reference>
<keyword evidence="3" id="KW-1185">Reference proteome</keyword>
<accession>A0ABN6EAA1</accession>
<keyword evidence="1" id="KW-0812">Transmembrane</keyword>
<proteinExistence type="predicted"/>
<dbReference type="Proteomes" id="UP000663623">
    <property type="component" value="Chromosome"/>
</dbReference>
<keyword evidence="1" id="KW-1133">Transmembrane helix</keyword>
<dbReference type="RefSeq" id="WP_207180085.1">
    <property type="nucleotide sequence ID" value="NZ_AP024480.1"/>
</dbReference>